<dbReference type="Proteomes" id="UP000320653">
    <property type="component" value="Unassembled WGS sequence"/>
</dbReference>
<keyword evidence="1" id="KW-0812">Transmembrane</keyword>
<sequence>MPSYHEVRLYLIGLFLLIRGDRQGFRMLDISDRGMMRSFWAFVWCLPAMAVSWLWWRSLFLNGMPRDTKVGGIFFVRLAMLEVMDWILPLIFVGLVCALLGIGKKFPALVITFNWLSIPFAYAYGILSIGFLLHVGIDGLLAIVHLCLLILMVVCVIRITRLICGPQPLIVTTLVMVLIVPDMLLSEAMQRFLEVYPT</sequence>
<keyword evidence="1" id="KW-1133">Transmembrane helix</keyword>
<proteinExistence type="predicted"/>
<feature type="transmembrane region" description="Helical" evidence="1">
    <location>
        <begin position="169"/>
        <end position="189"/>
    </location>
</feature>
<keyword evidence="1" id="KW-0472">Membrane</keyword>
<comment type="caution">
    <text evidence="2">The sequence shown here is derived from an EMBL/GenBank/DDBJ whole genome shotgun (WGS) entry which is preliminary data.</text>
</comment>
<organism evidence="2 3">
    <name type="scientific">Neorhizobium alkalisoli</name>
    <dbReference type="NCBI Taxonomy" id="528178"/>
    <lineage>
        <taxon>Bacteria</taxon>
        <taxon>Pseudomonadati</taxon>
        <taxon>Pseudomonadota</taxon>
        <taxon>Alphaproteobacteria</taxon>
        <taxon>Hyphomicrobiales</taxon>
        <taxon>Rhizobiaceae</taxon>
        <taxon>Rhizobium/Agrobacterium group</taxon>
        <taxon>Neorhizobium</taxon>
    </lineage>
</organism>
<reference evidence="2 3" key="1">
    <citation type="submission" date="2019-06" db="EMBL/GenBank/DDBJ databases">
        <title>Sorghum-associated microbial communities from plants grown in Nebraska, USA.</title>
        <authorList>
            <person name="Schachtman D."/>
        </authorList>
    </citation>
    <scope>NUCLEOTIDE SEQUENCE [LARGE SCALE GENOMIC DNA]</scope>
    <source>
        <strain evidence="2 3">1225</strain>
    </source>
</reference>
<evidence type="ECO:0000313" key="2">
    <source>
        <dbReference type="EMBL" id="TWF53119.1"/>
    </source>
</evidence>
<evidence type="ECO:0008006" key="4">
    <source>
        <dbReference type="Google" id="ProtNLM"/>
    </source>
</evidence>
<dbReference type="EMBL" id="VIWP01000004">
    <property type="protein sequence ID" value="TWF53119.1"/>
    <property type="molecule type" value="Genomic_DNA"/>
</dbReference>
<keyword evidence="3" id="KW-1185">Reference proteome</keyword>
<name>A0A561QRZ9_9HYPH</name>
<feature type="transmembrane region" description="Helical" evidence="1">
    <location>
        <begin position="115"/>
        <end position="133"/>
    </location>
</feature>
<feature type="transmembrane region" description="Helical" evidence="1">
    <location>
        <begin position="39"/>
        <end position="56"/>
    </location>
</feature>
<protein>
    <recommendedName>
        <fullName evidence="4">Yip1-like protein</fullName>
    </recommendedName>
</protein>
<dbReference type="RefSeq" id="WP_145638707.1">
    <property type="nucleotide sequence ID" value="NZ_VIWP01000004.1"/>
</dbReference>
<accession>A0A561QRZ9</accession>
<feature type="transmembrane region" description="Helical" evidence="1">
    <location>
        <begin position="86"/>
        <end position="103"/>
    </location>
</feature>
<evidence type="ECO:0000256" key="1">
    <source>
        <dbReference type="SAM" id="Phobius"/>
    </source>
</evidence>
<gene>
    <name evidence="2" type="ORF">FHW37_104390</name>
</gene>
<evidence type="ECO:0000313" key="3">
    <source>
        <dbReference type="Proteomes" id="UP000320653"/>
    </source>
</evidence>
<dbReference type="OrthoDB" id="9811204at2"/>
<feature type="transmembrane region" description="Helical" evidence="1">
    <location>
        <begin position="139"/>
        <end position="157"/>
    </location>
</feature>
<dbReference type="AlphaFoldDB" id="A0A561QRZ9"/>